<dbReference type="Gene3D" id="3.40.50.12370">
    <property type="match status" value="1"/>
</dbReference>
<evidence type="ECO:0000256" key="1">
    <source>
        <dbReference type="ARBA" id="ARBA00004496"/>
    </source>
</evidence>
<dbReference type="PRINTS" id="PR01438">
    <property type="entry name" value="UNVRSLSTRESS"/>
</dbReference>
<keyword evidence="3" id="KW-0963">Cytoplasm</keyword>
<dbReference type="Proteomes" id="UP001501337">
    <property type="component" value="Unassembled WGS sequence"/>
</dbReference>
<dbReference type="SUPFAM" id="SSF52402">
    <property type="entry name" value="Adenine nucleotide alpha hydrolases-like"/>
    <property type="match status" value="2"/>
</dbReference>
<comment type="similarity">
    <text evidence="2">Belongs to the universal stress protein A family.</text>
</comment>
<dbReference type="InterPro" id="IPR006015">
    <property type="entry name" value="Universal_stress_UspA"/>
</dbReference>
<accession>A0ABP7PI22</accession>
<comment type="subcellular location">
    <subcellularLocation>
        <location evidence="1">Cytoplasm</location>
    </subcellularLocation>
</comment>
<evidence type="ECO:0000313" key="6">
    <source>
        <dbReference type="EMBL" id="GAA3965396.1"/>
    </source>
</evidence>
<dbReference type="Pfam" id="PF00582">
    <property type="entry name" value="Usp"/>
    <property type="match status" value="2"/>
</dbReference>
<comment type="function">
    <text evidence="4">Required for resistance to DNA-damaging agents.</text>
</comment>
<proteinExistence type="inferred from homology"/>
<keyword evidence="7" id="KW-1185">Reference proteome</keyword>
<feature type="domain" description="UspA" evidence="5">
    <location>
        <begin position="150"/>
        <end position="309"/>
    </location>
</feature>
<comment type="caution">
    <text evidence="6">The sequence shown here is derived from an EMBL/GenBank/DDBJ whole genome shotgun (WGS) entry which is preliminary data.</text>
</comment>
<name>A0ABP7PI22_9GAMM</name>
<dbReference type="RefSeq" id="WP_344806650.1">
    <property type="nucleotide sequence ID" value="NZ_BAABBO010000010.1"/>
</dbReference>
<dbReference type="InterPro" id="IPR006016">
    <property type="entry name" value="UspA"/>
</dbReference>
<evidence type="ECO:0000313" key="7">
    <source>
        <dbReference type="Proteomes" id="UP001501337"/>
    </source>
</evidence>
<protein>
    <submittedName>
        <fullName evidence="6">Universal stress protein</fullName>
    </submittedName>
</protein>
<evidence type="ECO:0000256" key="2">
    <source>
        <dbReference type="ARBA" id="ARBA00008791"/>
    </source>
</evidence>
<evidence type="ECO:0000256" key="4">
    <source>
        <dbReference type="ARBA" id="ARBA00037131"/>
    </source>
</evidence>
<gene>
    <name evidence="6" type="ORF">GCM10022278_24010</name>
</gene>
<dbReference type="PANTHER" id="PTHR47892">
    <property type="entry name" value="UNIVERSAL STRESS PROTEIN E"/>
    <property type="match status" value="1"/>
</dbReference>
<dbReference type="EMBL" id="BAABBO010000010">
    <property type="protein sequence ID" value="GAA3965396.1"/>
    <property type="molecule type" value="Genomic_DNA"/>
</dbReference>
<sequence length="321" mass="35736">MNRFNNIVYVSDRSLNQTATMARTVALAQASQARLTVLEVVPDIPAGVWISLDGIQAADLTAALVQERQLQIELLTSGFKDEIEIEIEVLVGRLSLEAIRAVLRKDFDLLIKPAENPDYLDRLFGSDDMHLLRKCPCPVWLMKPLEGTSYRSIVAALDLGADDRYPAEKALNRQILELAAFLAVSESAELHLLHAWDAPEAEFIRIWANDPDTAETDFVEGEHFRRQNDMESQALELRDWLGAEAYDYLSPRIHLARGNPKKAIPRLAENLKADLVVMGTIARTGIPGFIIGNTAEAILDQLKCSVLTLKPPGFRTPVTLD</sequence>
<evidence type="ECO:0000256" key="3">
    <source>
        <dbReference type="ARBA" id="ARBA00022490"/>
    </source>
</evidence>
<reference evidence="7" key="1">
    <citation type="journal article" date="2019" name="Int. J. Syst. Evol. Microbiol.">
        <title>The Global Catalogue of Microorganisms (GCM) 10K type strain sequencing project: providing services to taxonomists for standard genome sequencing and annotation.</title>
        <authorList>
            <consortium name="The Broad Institute Genomics Platform"/>
            <consortium name="The Broad Institute Genome Sequencing Center for Infectious Disease"/>
            <person name="Wu L."/>
            <person name="Ma J."/>
        </authorList>
    </citation>
    <scope>NUCLEOTIDE SEQUENCE [LARGE SCALE GENOMIC DNA]</scope>
    <source>
        <strain evidence="7">JCM 17555</strain>
    </source>
</reference>
<organism evidence="6 7">
    <name type="scientific">Allohahella marinimesophila</name>
    <dbReference type="NCBI Taxonomy" id="1054972"/>
    <lineage>
        <taxon>Bacteria</taxon>
        <taxon>Pseudomonadati</taxon>
        <taxon>Pseudomonadota</taxon>
        <taxon>Gammaproteobacteria</taxon>
        <taxon>Oceanospirillales</taxon>
        <taxon>Hahellaceae</taxon>
        <taxon>Allohahella</taxon>
    </lineage>
</organism>
<feature type="domain" description="UspA" evidence="5">
    <location>
        <begin position="4"/>
        <end position="142"/>
    </location>
</feature>
<evidence type="ECO:0000259" key="5">
    <source>
        <dbReference type="Pfam" id="PF00582"/>
    </source>
</evidence>
<dbReference type="PANTHER" id="PTHR47892:SF1">
    <property type="entry name" value="UNIVERSAL STRESS PROTEIN E"/>
    <property type="match status" value="1"/>
</dbReference>